<dbReference type="AlphaFoldDB" id="A0AA35QFD3"/>
<organism evidence="2 3">
    <name type="scientific">Clonostachys chloroleuca</name>
    <dbReference type="NCBI Taxonomy" id="1926264"/>
    <lineage>
        <taxon>Eukaryota</taxon>
        <taxon>Fungi</taxon>
        <taxon>Dikarya</taxon>
        <taxon>Ascomycota</taxon>
        <taxon>Pezizomycotina</taxon>
        <taxon>Sordariomycetes</taxon>
        <taxon>Hypocreomycetidae</taxon>
        <taxon>Hypocreales</taxon>
        <taxon>Bionectriaceae</taxon>
        <taxon>Clonostachys</taxon>
    </lineage>
</organism>
<accession>A0AA35QFD3</accession>
<sequence length="124" mass="13034">MLDKEMEKCGLGSLLTNVAGLLRSASDERENPPGSQAPDKAGFPLSISASLHFPAGFNPPLAPLHLTSITFCQAFGRQAIRNSIAHNAATSSDQEALARELSVQPANVNAGHSLLLLSQCKAKV</sequence>
<proteinExistence type="predicted"/>
<dbReference type="Proteomes" id="UP001160390">
    <property type="component" value="Unassembled WGS sequence"/>
</dbReference>
<reference evidence="2" key="1">
    <citation type="submission" date="2023-01" db="EMBL/GenBank/DDBJ databases">
        <authorList>
            <person name="Piombo E."/>
        </authorList>
    </citation>
    <scope>NUCLEOTIDE SEQUENCE</scope>
</reference>
<evidence type="ECO:0000256" key="1">
    <source>
        <dbReference type="SAM" id="MobiDB-lite"/>
    </source>
</evidence>
<comment type="caution">
    <text evidence="2">The sequence shown here is derived from an EMBL/GenBank/DDBJ whole genome shotgun (WGS) entry which is preliminary data.</text>
</comment>
<dbReference type="EMBL" id="CABFNP030001353">
    <property type="protein sequence ID" value="CAI6100975.1"/>
    <property type="molecule type" value="Genomic_DNA"/>
</dbReference>
<protein>
    <submittedName>
        <fullName evidence="2">Uncharacterized protein</fullName>
    </submittedName>
</protein>
<name>A0AA35QFD3_9HYPO</name>
<gene>
    <name evidence="2" type="ORF">CCHLO57077_00006994</name>
</gene>
<evidence type="ECO:0000313" key="2">
    <source>
        <dbReference type="EMBL" id="CAI6100975.1"/>
    </source>
</evidence>
<evidence type="ECO:0000313" key="3">
    <source>
        <dbReference type="Proteomes" id="UP001160390"/>
    </source>
</evidence>
<keyword evidence="3" id="KW-1185">Reference proteome</keyword>
<feature type="region of interest" description="Disordered" evidence="1">
    <location>
        <begin position="23"/>
        <end position="42"/>
    </location>
</feature>